<dbReference type="InterPro" id="IPR029057">
    <property type="entry name" value="PRTase-like"/>
</dbReference>
<keyword evidence="4" id="KW-1185">Reference proteome</keyword>
<dbReference type="Gene3D" id="3.40.50.2020">
    <property type="match status" value="1"/>
</dbReference>
<dbReference type="PANTHER" id="PTHR47505">
    <property type="entry name" value="DNA UTILIZATION PROTEIN YHGH"/>
    <property type="match status" value="1"/>
</dbReference>
<dbReference type="InterPro" id="IPR000836">
    <property type="entry name" value="PRTase_dom"/>
</dbReference>
<dbReference type="Proteomes" id="UP001596492">
    <property type="component" value="Unassembled WGS sequence"/>
</dbReference>
<evidence type="ECO:0000313" key="3">
    <source>
        <dbReference type="EMBL" id="MFC7291298.1"/>
    </source>
</evidence>
<dbReference type="SUPFAM" id="SSF53271">
    <property type="entry name" value="PRTase-like"/>
    <property type="match status" value="1"/>
</dbReference>
<dbReference type="PANTHER" id="PTHR47505:SF1">
    <property type="entry name" value="DNA UTILIZATION PROTEIN YHGH"/>
    <property type="match status" value="1"/>
</dbReference>
<protein>
    <submittedName>
        <fullName evidence="3">ComF family protein</fullName>
    </submittedName>
</protein>
<gene>
    <name evidence="3" type="ORF">ACFQS8_06695</name>
</gene>
<comment type="similarity">
    <text evidence="1">Belongs to the ComF/GntX family.</text>
</comment>
<dbReference type="EMBL" id="JBHTBR010000002">
    <property type="protein sequence ID" value="MFC7291298.1"/>
    <property type="molecule type" value="Genomic_DNA"/>
</dbReference>
<sequence length="267" mass="29913">MKMSWRKYAFFQALGNRLRRLILWIDELIWPKRSIVTGKQLAGPGLIEPEFWTKIRFLDCPVCACCGAPVEALQDVRDAYAMEECAACIARAPTFDRARAVFAYDEVTSQLVLRFKNGGDRSVLGQVADWVCQIANDLIIDADYIMAVPLHPTRLRKRGYNQSLWLAAAIARKTGKTLSHHMLKRKKNTLSQAGRSASGRRRNVEGAFHIPKRHLKRLEGKRVVLIDDVFTTGATVEACAKCLKRSGVAHVDVVTLARVVSPVDPTI</sequence>
<dbReference type="RefSeq" id="WP_382166491.1">
    <property type="nucleotide sequence ID" value="NZ_JBHTBR010000002.1"/>
</dbReference>
<organism evidence="3 4">
    <name type="scientific">Hirschia litorea</name>
    <dbReference type="NCBI Taxonomy" id="1199156"/>
    <lineage>
        <taxon>Bacteria</taxon>
        <taxon>Pseudomonadati</taxon>
        <taxon>Pseudomonadota</taxon>
        <taxon>Alphaproteobacteria</taxon>
        <taxon>Hyphomonadales</taxon>
        <taxon>Hyphomonadaceae</taxon>
        <taxon>Hirschia</taxon>
    </lineage>
</organism>
<reference evidence="4" key="1">
    <citation type="journal article" date="2019" name="Int. J. Syst. Evol. Microbiol.">
        <title>The Global Catalogue of Microorganisms (GCM) 10K type strain sequencing project: providing services to taxonomists for standard genome sequencing and annotation.</title>
        <authorList>
            <consortium name="The Broad Institute Genomics Platform"/>
            <consortium name="The Broad Institute Genome Sequencing Center for Infectious Disease"/>
            <person name="Wu L."/>
            <person name="Ma J."/>
        </authorList>
    </citation>
    <scope>NUCLEOTIDE SEQUENCE [LARGE SCALE GENOMIC DNA]</scope>
    <source>
        <strain evidence="4">CCUG 51308</strain>
    </source>
</reference>
<dbReference type="Pfam" id="PF00156">
    <property type="entry name" value="Pribosyltran"/>
    <property type="match status" value="1"/>
</dbReference>
<name>A0ABW2IK66_9PROT</name>
<feature type="domain" description="Phosphoribosyltransferase" evidence="2">
    <location>
        <begin position="195"/>
        <end position="258"/>
    </location>
</feature>
<proteinExistence type="inferred from homology"/>
<dbReference type="InterPro" id="IPR051910">
    <property type="entry name" value="ComF/GntX_DNA_util-trans"/>
</dbReference>
<evidence type="ECO:0000256" key="1">
    <source>
        <dbReference type="ARBA" id="ARBA00008007"/>
    </source>
</evidence>
<evidence type="ECO:0000259" key="2">
    <source>
        <dbReference type="Pfam" id="PF00156"/>
    </source>
</evidence>
<evidence type="ECO:0000313" key="4">
    <source>
        <dbReference type="Proteomes" id="UP001596492"/>
    </source>
</evidence>
<comment type="caution">
    <text evidence="3">The sequence shown here is derived from an EMBL/GenBank/DDBJ whole genome shotgun (WGS) entry which is preliminary data.</text>
</comment>
<dbReference type="CDD" id="cd06223">
    <property type="entry name" value="PRTases_typeI"/>
    <property type="match status" value="1"/>
</dbReference>
<accession>A0ABW2IK66</accession>